<feature type="region of interest" description="Disordered" evidence="1">
    <location>
        <begin position="58"/>
        <end position="89"/>
    </location>
</feature>
<dbReference type="Proteomes" id="UP000001623">
    <property type="component" value="Chromosome"/>
</dbReference>
<protein>
    <recommendedName>
        <fullName evidence="4">DUF3606 domain-containing protein</fullName>
    </recommendedName>
</protein>
<dbReference type="KEGG" id="mop:Mesop_6531"/>
<dbReference type="EMBL" id="CP002279">
    <property type="protein sequence ID" value="AEH90853.1"/>
    <property type="molecule type" value="Genomic_DNA"/>
</dbReference>
<sequence length="89" mass="9680">MTKSAGKIRDTLAVVEEHEIEHFARQNGVTTEQVKRLIAQHGSDRVALTQAAKALRQAGNQDASGADKVTRQAHRQATPMHLGKTTRPG</sequence>
<reference evidence="2 3" key="1">
    <citation type="submission" date="2010-10" db="EMBL/GenBank/DDBJ databases">
        <title>Complete sequence of Mesorhizobium opportunistum WSM2075.</title>
        <authorList>
            <consortium name="US DOE Joint Genome Institute"/>
            <person name="Lucas S."/>
            <person name="Copeland A."/>
            <person name="Lapidus A."/>
            <person name="Cheng J.-F."/>
            <person name="Bruce D."/>
            <person name="Goodwin L."/>
            <person name="Pitluck S."/>
            <person name="Chertkov O."/>
            <person name="Misra M."/>
            <person name="Detter J.C."/>
            <person name="Han C."/>
            <person name="Tapia R."/>
            <person name="Land M."/>
            <person name="Hauser L."/>
            <person name="Kyrpides N."/>
            <person name="Ovchinnikova G."/>
            <person name="Mavrommatis K.M."/>
            <person name="Tiwari R.P."/>
            <person name="Howieson J.G."/>
            <person name="O'Hara G.W."/>
            <person name="Nandasena K.G."/>
            <person name="Woyke T."/>
        </authorList>
    </citation>
    <scope>NUCLEOTIDE SEQUENCE [LARGE SCALE GENOMIC DNA]</scope>
    <source>
        <strain evidence="3">LMG 24607 / HAMBI 3007 / WSM2075</strain>
    </source>
</reference>
<evidence type="ECO:0000256" key="1">
    <source>
        <dbReference type="SAM" id="MobiDB-lite"/>
    </source>
</evidence>
<name>F7Y7I0_MESOW</name>
<evidence type="ECO:0000313" key="3">
    <source>
        <dbReference type="Proteomes" id="UP000001623"/>
    </source>
</evidence>
<accession>F7Y7I0</accession>
<dbReference type="STRING" id="536019.Mesop_6531"/>
<dbReference type="RefSeq" id="WP_013897168.1">
    <property type="nucleotide sequence ID" value="NC_015675.1"/>
</dbReference>
<evidence type="ECO:0008006" key="4">
    <source>
        <dbReference type="Google" id="ProtNLM"/>
    </source>
</evidence>
<proteinExistence type="predicted"/>
<dbReference type="AlphaFoldDB" id="F7Y7I0"/>
<evidence type="ECO:0000313" key="2">
    <source>
        <dbReference type="EMBL" id="AEH90853.1"/>
    </source>
</evidence>
<gene>
    <name evidence="2" type="ordered locus">Mesop_6531</name>
</gene>
<dbReference type="HOGENOM" id="CLU_2451148_0_0_5"/>
<organism evidence="2 3">
    <name type="scientific">Mesorhizobium opportunistum (strain LMG 24607 / HAMBI 3007 / WSM2075)</name>
    <dbReference type="NCBI Taxonomy" id="536019"/>
    <lineage>
        <taxon>Bacteria</taxon>
        <taxon>Pseudomonadati</taxon>
        <taxon>Pseudomonadota</taxon>
        <taxon>Alphaproteobacteria</taxon>
        <taxon>Hyphomicrobiales</taxon>
        <taxon>Phyllobacteriaceae</taxon>
        <taxon>Mesorhizobium</taxon>
    </lineage>
</organism>